<feature type="compositionally biased region" description="Basic residues" evidence="1">
    <location>
        <begin position="1"/>
        <end position="10"/>
    </location>
</feature>
<evidence type="ECO:0000256" key="1">
    <source>
        <dbReference type="SAM" id="MobiDB-lite"/>
    </source>
</evidence>
<dbReference type="PANTHER" id="PTHR13318">
    <property type="entry name" value="PARTNER OF PAIRED, ISOFORM B-RELATED"/>
    <property type="match status" value="1"/>
</dbReference>
<dbReference type="OMA" id="FSGWKVD"/>
<dbReference type="EnsemblPlants" id="AET7Gv20323100.6">
    <property type="protein sequence ID" value="AET7Gv20323100.6"/>
    <property type="gene ID" value="AET7Gv20323100"/>
</dbReference>
<feature type="compositionally biased region" description="Low complexity" evidence="1">
    <location>
        <begin position="30"/>
        <end position="45"/>
    </location>
</feature>
<dbReference type="KEGG" id="ats:109746742"/>
<dbReference type="Pfam" id="PF12937">
    <property type="entry name" value="F-box-like"/>
    <property type="match status" value="1"/>
</dbReference>
<organism evidence="4 5">
    <name type="scientific">Aegilops tauschii subsp. strangulata</name>
    <name type="common">Goatgrass</name>
    <dbReference type="NCBI Taxonomy" id="200361"/>
    <lineage>
        <taxon>Eukaryota</taxon>
        <taxon>Viridiplantae</taxon>
        <taxon>Streptophyta</taxon>
        <taxon>Embryophyta</taxon>
        <taxon>Tracheophyta</taxon>
        <taxon>Spermatophyta</taxon>
        <taxon>Magnoliopsida</taxon>
        <taxon>Liliopsida</taxon>
        <taxon>Poales</taxon>
        <taxon>Poaceae</taxon>
        <taxon>BOP clade</taxon>
        <taxon>Pooideae</taxon>
        <taxon>Triticodae</taxon>
        <taxon>Triticeae</taxon>
        <taxon>Triticinae</taxon>
        <taxon>Aegilops</taxon>
    </lineage>
</organism>
<reference evidence="4" key="4">
    <citation type="submission" date="2019-03" db="UniProtKB">
        <authorList>
            <consortium name="EnsemblPlants"/>
        </authorList>
    </citation>
    <scope>IDENTIFICATION</scope>
</reference>
<dbReference type="OrthoDB" id="550575at2759"/>
<accession>A0A453QTR0</accession>
<dbReference type="STRING" id="200361.A0A453QTR0"/>
<reference evidence="5" key="2">
    <citation type="journal article" date="2017" name="Nat. Plants">
        <title>The Aegilops tauschii genome reveals multiple impacts of transposons.</title>
        <authorList>
            <person name="Zhao G."/>
            <person name="Zou C."/>
            <person name="Li K."/>
            <person name="Wang K."/>
            <person name="Li T."/>
            <person name="Gao L."/>
            <person name="Zhang X."/>
            <person name="Wang H."/>
            <person name="Yang Z."/>
            <person name="Liu X."/>
            <person name="Jiang W."/>
            <person name="Mao L."/>
            <person name="Kong X."/>
            <person name="Jiao Y."/>
            <person name="Jia J."/>
        </authorList>
    </citation>
    <scope>NUCLEOTIDE SEQUENCE [LARGE SCALE GENOMIC DNA]</scope>
    <source>
        <strain evidence="5">cv. AL8/78</strain>
    </source>
</reference>
<keyword evidence="5" id="KW-1185">Reference proteome</keyword>
<dbReference type="GO" id="GO:0031146">
    <property type="term" value="P:SCF-dependent proteasomal ubiquitin-dependent protein catabolic process"/>
    <property type="evidence" value="ECO:0007669"/>
    <property type="project" value="TreeGrafter"/>
</dbReference>
<feature type="region of interest" description="Disordered" evidence="1">
    <location>
        <begin position="72"/>
        <end position="110"/>
    </location>
</feature>
<dbReference type="PANTHER" id="PTHR13318:SF247">
    <property type="entry name" value="GH16156P"/>
    <property type="match status" value="1"/>
</dbReference>
<dbReference type="InterPro" id="IPR057207">
    <property type="entry name" value="FBXL15_LRR"/>
</dbReference>
<dbReference type="Pfam" id="PF25372">
    <property type="entry name" value="DUF7885"/>
    <property type="match status" value="1"/>
</dbReference>
<dbReference type="InterPro" id="IPR006553">
    <property type="entry name" value="Leu-rich_rpt_Cys-con_subtyp"/>
</dbReference>
<feature type="compositionally biased region" description="Basic and acidic residues" evidence="1">
    <location>
        <begin position="74"/>
        <end position="86"/>
    </location>
</feature>
<proteinExistence type="predicted"/>
<protein>
    <submittedName>
        <fullName evidence="4">Uncharacterized protein</fullName>
    </submittedName>
</protein>
<evidence type="ECO:0000259" key="2">
    <source>
        <dbReference type="Pfam" id="PF12937"/>
    </source>
</evidence>
<evidence type="ECO:0000313" key="4">
    <source>
        <dbReference type="EnsemblPlants" id="AET7Gv20323100.6"/>
    </source>
</evidence>
<feature type="domain" description="F-box" evidence="2">
    <location>
        <begin position="113"/>
        <end position="151"/>
    </location>
</feature>
<dbReference type="SUPFAM" id="SSF81383">
    <property type="entry name" value="F-box domain"/>
    <property type="match status" value="1"/>
</dbReference>
<dbReference type="CDD" id="cd09917">
    <property type="entry name" value="F-box_SF"/>
    <property type="match status" value="1"/>
</dbReference>
<dbReference type="Proteomes" id="UP000015105">
    <property type="component" value="Chromosome 7D"/>
</dbReference>
<reference evidence="4" key="5">
    <citation type="journal article" date="2021" name="G3 (Bethesda)">
        <title>Aegilops tauschii genome assembly Aet v5.0 features greater sequence contiguity and improved annotation.</title>
        <authorList>
            <person name="Wang L."/>
            <person name="Zhu T."/>
            <person name="Rodriguez J.C."/>
            <person name="Deal K.R."/>
            <person name="Dubcovsky J."/>
            <person name="McGuire P.E."/>
            <person name="Lux T."/>
            <person name="Spannagl M."/>
            <person name="Mayer K.F.X."/>
            <person name="Baldrich P."/>
            <person name="Meyers B.C."/>
            <person name="Huo N."/>
            <person name="Gu Y.Q."/>
            <person name="Zhou H."/>
            <person name="Devos K.M."/>
            <person name="Bennetzen J.L."/>
            <person name="Unver T."/>
            <person name="Budak H."/>
            <person name="Gulick P.J."/>
            <person name="Galiba G."/>
            <person name="Kalapos B."/>
            <person name="Nelson D.R."/>
            <person name="Li P."/>
            <person name="You F.M."/>
            <person name="Luo M.C."/>
            <person name="Dvorak J."/>
        </authorList>
    </citation>
    <scope>NUCLEOTIDE SEQUENCE [LARGE SCALE GENOMIC DNA]</scope>
    <source>
        <strain evidence="4">cv. AL8/78</strain>
    </source>
</reference>
<evidence type="ECO:0000259" key="3">
    <source>
        <dbReference type="Pfam" id="PF25372"/>
    </source>
</evidence>
<dbReference type="RefSeq" id="XP_020161433.2">
    <property type="nucleotide sequence ID" value="XM_020305844.4"/>
</dbReference>
<dbReference type="InterPro" id="IPR001810">
    <property type="entry name" value="F-box_dom"/>
</dbReference>
<dbReference type="Gene3D" id="3.80.10.10">
    <property type="entry name" value="Ribonuclease Inhibitor"/>
    <property type="match status" value="2"/>
</dbReference>
<dbReference type="AlphaFoldDB" id="A0A453QTR0"/>
<reference evidence="4" key="3">
    <citation type="journal article" date="2017" name="Nature">
        <title>Genome sequence of the progenitor of the wheat D genome Aegilops tauschii.</title>
        <authorList>
            <person name="Luo M.C."/>
            <person name="Gu Y.Q."/>
            <person name="Puiu D."/>
            <person name="Wang H."/>
            <person name="Twardziok S.O."/>
            <person name="Deal K.R."/>
            <person name="Huo N."/>
            <person name="Zhu T."/>
            <person name="Wang L."/>
            <person name="Wang Y."/>
            <person name="McGuire P.E."/>
            <person name="Liu S."/>
            <person name="Long H."/>
            <person name="Ramasamy R.K."/>
            <person name="Rodriguez J.C."/>
            <person name="Van S.L."/>
            <person name="Yuan L."/>
            <person name="Wang Z."/>
            <person name="Xia Z."/>
            <person name="Xiao L."/>
            <person name="Anderson O.D."/>
            <person name="Ouyang S."/>
            <person name="Liang Y."/>
            <person name="Zimin A.V."/>
            <person name="Pertea G."/>
            <person name="Qi P."/>
            <person name="Bennetzen J.L."/>
            <person name="Dai X."/>
            <person name="Dawson M.W."/>
            <person name="Muller H.G."/>
            <person name="Kugler K."/>
            <person name="Rivarola-Duarte L."/>
            <person name="Spannagl M."/>
            <person name="Mayer K.F.X."/>
            <person name="Lu F.H."/>
            <person name="Bevan M.W."/>
            <person name="Leroy P."/>
            <person name="Li P."/>
            <person name="You F.M."/>
            <person name="Sun Q."/>
            <person name="Liu Z."/>
            <person name="Lyons E."/>
            <person name="Wicker T."/>
            <person name="Salzberg S.L."/>
            <person name="Devos K.M."/>
            <person name="Dvorak J."/>
        </authorList>
    </citation>
    <scope>NUCLEOTIDE SEQUENCE [LARGE SCALE GENOMIC DNA]</scope>
    <source>
        <strain evidence="4">cv. AL8/78</strain>
    </source>
</reference>
<name>A0A453QTR0_AEGTS</name>
<dbReference type="SUPFAM" id="SSF52047">
    <property type="entry name" value="RNI-like"/>
    <property type="match status" value="1"/>
</dbReference>
<dbReference type="InterPro" id="IPR036047">
    <property type="entry name" value="F-box-like_dom_sf"/>
</dbReference>
<evidence type="ECO:0000313" key="5">
    <source>
        <dbReference type="Proteomes" id="UP000015105"/>
    </source>
</evidence>
<dbReference type="GO" id="GO:0019005">
    <property type="term" value="C:SCF ubiquitin ligase complex"/>
    <property type="evidence" value="ECO:0007669"/>
    <property type="project" value="TreeGrafter"/>
</dbReference>
<reference evidence="5" key="1">
    <citation type="journal article" date="2014" name="Science">
        <title>Ancient hybridizations among the ancestral genomes of bread wheat.</title>
        <authorList>
            <consortium name="International Wheat Genome Sequencing Consortium,"/>
            <person name="Marcussen T."/>
            <person name="Sandve S.R."/>
            <person name="Heier L."/>
            <person name="Spannagl M."/>
            <person name="Pfeifer M."/>
            <person name="Jakobsen K.S."/>
            <person name="Wulff B.B."/>
            <person name="Steuernagel B."/>
            <person name="Mayer K.F."/>
            <person name="Olsen O.A."/>
        </authorList>
    </citation>
    <scope>NUCLEOTIDE SEQUENCE [LARGE SCALE GENOMIC DNA]</scope>
    <source>
        <strain evidence="5">cv. AL8/78</strain>
    </source>
</reference>
<dbReference type="InterPro" id="IPR032675">
    <property type="entry name" value="LRR_dom_sf"/>
</dbReference>
<dbReference type="Gene3D" id="1.20.1280.50">
    <property type="match status" value="1"/>
</dbReference>
<feature type="domain" description="F-box/LRR-repeat protein 15-like leucin rich repeat" evidence="3">
    <location>
        <begin position="189"/>
        <end position="309"/>
    </location>
</feature>
<dbReference type="SMART" id="SM00367">
    <property type="entry name" value="LRR_CC"/>
    <property type="match status" value="5"/>
</dbReference>
<dbReference type="Gramene" id="AET7Gv20323100.6">
    <property type="protein sequence ID" value="AET7Gv20323100.6"/>
    <property type="gene ID" value="AET7Gv20323100"/>
</dbReference>
<feature type="region of interest" description="Disordered" evidence="1">
    <location>
        <begin position="1"/>
        <end position="60"/>
    </location>
</feature>
<dbReference type="GeneID" id="109746742"/>
<sequence>MGRAAARRSAVRTIQRRPCSNRAGTRIQQAPSVPALRRPLARRVALPPPASPSREPSRCCRPAASSIVLPCFPPRDRGARERELEKQASAQEMAGDDARSGAVAPAEEEPHVERLPADILAHVLSLLPSFHDLSMAGAVSRRWRRAVGRSLATRRRLSLAGQRTGDESTARLVRAAVNLRDLDISRSCWGCHITDQGLLDISSAACVGNLTSVSLWGLAGITDKGVVHLVSRARSLQHLNIGGTFITDESLYAVADSCPNLKSIILWSCRHVTEAGLVALVNKCPELECINVGGMRVSPESFAGLQSISPALRIRSIPQILNADVQVA</sequence>